<dbReference type="NCBIfam" id="TIGR00026">
    <property type="entry name" value="hi_GC_TIGR00026"/>
    <property type="match status" value="1"/>
</dbReference>
<dbReference type="InterPro" id="IPR004378">
    <property type="entry name" value="F420H2_quin_Rdtase"/>
</dbReference>
<dbReference type="AlphaFoldDB" id="A0AA46TFW4"/>
<evidence type="ECO:0000313" key="1">
    <source>
        <dbReference type="EMBL" id="UYM04599.1"/>
    </source>
</evidence>
<organism evidence="1 2">
    <name type="scientific">Solicola gregarius</name>
    <dbReference type="NCBI Taxonomy" id="2908642"/>
    <lineage>
        <taxon>Bacteria</taxon>
        <taxon>Bacillati</taxon>
        <taxon>Actinomycetota</taxon>
        <taxon>Actinomycetes</taxon>
        <taxon>Propionibacteriales</taxon>
        <taxon>Nocardioidaceae</taxon>
        <taxon>Solicola</taxon>
    </lineage>
</organism>
<gene>
    <name evidence="1" type="ORF">L0C25_18995</name>
</gene>
<dbReference type="GO" id="GO:0016491">
    <property type="term" value="F:oxidoreductase activity"/>
    <property type="evidence" value="ECO:0007669"/>
    <property type="project" value="InterPro"/>
</dbReference>
<dbReference type="Gene3D" id="2.30.110.10">
    <property type="entry name" value="Electron Transport, Fmn-binding Protein, Chain A"/>
    <property type="match status" value="1"/>
</dbReference>
<dbReference type="Proteomes" id="UP001164390">
    <property type="component" value="Chromosome"/>
</dbReference>
<name>A0AA46TFW4_9ACTN</name>
<dbReference type="RefSeq" id="WP_271633351.1">
    <property type="nucleotide sequence ID" value="NZ_CP094970.1"/>
</dbReference>
<dbReference type="KEGG" id="sgrg:L0C25_18995"/>
<sequence>MDDRLESTKRLARQAYAVTAKYAVNVPMRALIDRGLAPGALALLETTGRRSGEPRRTPVGNGLVGDTFWVIAERGLRADYVRNLQADPRVRVKAGGSWRDGTAEVLPDDDVEARVRMILEANPSVARRADAKLLDLSIAVLGSEPVTVRIDLDAS</sequence>
<dbReference type="EMBL" id="CP094970">
    <property type="protein sequence ID" value="UYM04599.1"/>
    <property type="molecule type" value="Genomic_DNA"/>
</dbReference>
<dbReference type="InterPro" id="IPR012349">
    <property type="entry name" value="Split_barrel_FMN-bd"/>
</dbReference>
<dbReference type="Pfam" id="PF04075">
    <property type="entry name" value="F420H2_quin_red"/>
    <property type="match status" value="1"/>
</dbReference>
<keyword evidence="2" id="KW-1185">Reference proteome</keyword>
<reference evidence="1" key="1">
    <citation type="submission" date="2022-01" db="EMBL/GenBank/DDBJ databases">
        <title>Nocardioidaceae gen. sp. A5X3R13.</title>
        <authorList>
            <person name="Lopez Marin M.A."/>
            <person name="Uhlik O."/>
        </authorList>
    </citation>
    <scope>NUCLEOTIDE SEQUENCE</scope>
    <source>
        <strain evidence="1">A5X3R13</strain>
    </source>
</reference>
<protein>
    <submittedName>
        <fullName evidence="1">Nitroreductase family deazaflavin-dependent oxidoreductase</fullName>
    </submittedName>
</protein>
<accession>A0AA46TFW4</accession>
<evidence type="ECO:0000313" key="2">
    <source>
        <dbReference type="Proteomes" id="UP001164390"/>
    </source>
</evidence>
<proteinExistence type="predicted"/>
<dbReference type="SUPFAM" id="SSF50475">
    <property type="entry name" value="FMN-binding split barrel"/>
    <property type="match status" value="1"/>
</dbReference>